<dbReference type="InterPro" id="IPR052165">
    <property type="entry name" value="Membrane_assoc_protease"/>
</dbReference>
<dbReference type="SUPFAM" id="SSF141322">
    <property type="entry name" value="NfeD domain-like"/>
    <property type="match status" value="1"/>
</dbReference>
<keyword evidence="3 5" id="KW-1133">Transmembrane helix</keyword>
<gene>
    <name evidence="7" type="ORF">AN477_00200</name>
</gene>
<feature type="transmembrane region" description="Helical" evidence="5">
    <location>
        <begin position="7"/>
        <end position="33"/>
    </location>
</feature>
<evidence type="ECO:0000313" key="7">
    <source>
        <dbReference type="EMBL" id="KPV45440.1"/>
    </source>
</evidence>
<reference evidence="7 8" key="1">
    <citation type="submission" date="2015-09" db="EMBL/GenBank/DDBJ databases">
        <title>Draft genome sequence of Alicyclobacillus ferrooxydans DSM 22381.</title>
        <authorList>
            <person name="Hemp J."/>
        </authorList>
    </citation>
    <scope>NUCLEOTIDE SEQUENCE [LARGE SCALE GENOMIC DNA]</scope>
    <source>
        <strain evidence="7 8">TC-34</strain>
    </source>
</reference>
<dbReference type="Gene3D" id="2.40.50.140">
    <property type="entry name" value="Nucleic acid-binding proteins"/>
    <property type="match status" value="1"/>
</dbReference>
<dbReference type="AlphaFoldDB" id="A0A0P9CRH1"/>
<evidence type="ECO:0000256" key="5">
    <source>
        <dbReference type="SAM" id="Phobius"/>
    </source>
</evidence>
<evidence type="ECO:0000259" key="6">
    <source>
        <dbReference type="Pfam" id="PF01957"/>
    </source>
</evidence>
<feature type="transmembrane region" description="Helical" evidence="5">
    <location>
        <begin position="45"/>
        <end position="67"/>
    </location>
</feature>
<dbReference type="RefSeq" id="WP_054967179.1">
    <property type="nucleotide sequence ID" value="NZ_LJCO01000008.1"/>
</dbReference>
<organism evidence="7 8">
    <name type="scientific">Alicyclobacillus ferrooxydans</name>
    <dbReference type="NCBI Taxonomy" id="471514"/>
    <lineage>
        <taxon>Bacteria</taxon>
        <taxon>Bacillati</taxon>
        <taxon>Bacillota</taxon>
        <taxon>Bacilli</taxon>
        <taxon>Bacillales</taxon>
        <taxon>Alicyclobacillaceae</taxon>
        <taxon>Alicyclobacillus</taxon>
    </lineage>
</organism>
<keyword evidence="8" id="KW-1185">Reference proteome</keyword>
<sequence length="142" mass="15544">MAWWAWLIIAFVIGIVEVSSFTFVLLWFAIAAFVTALLSTGVHDVWIQLLVFAVLGVALFVATRPLARKWKQQKSYPDRSDTMIGKTGVVVTAAEPGAFATVRVQGDLWSARSNSELKPGQPVMVRAASATVLTVEPIREGR</sequence>
<dbReference type="PANTHER" id="PTHR33507:SF3">
    <property type="entry name" value="INNER MEMBRANE PROTEIN YBBJ"/>
    <property type="match status" value="1"/>
</dbReference>
<keyword evidence="2 5" id="KW-0812">Transmembrane</keyword>
<name>A0A0P9CRH1_9BACL</name>
<keyword evidence="4 5" id="KW-0472">Membrane</keyword>
<accession>A0A0P9CRH1</accession>
<evidence type="ECO:0000256" key="2">
    <source>
        <dbReference type="ARBA" id="ARBA00022692"/>
    </source>
</evidence>
<protein>
    <recommendedName>
        <fullName evidence="6">NfeD-like C-terminal domain-containing protein</fullName>
    </recommendedName>
</protein>
<dbReference type="Proteomes" id="UP000050482">
    <property type="component" value="Unassembled WGS sequence"/>
</dbReference>
<dbReference type="EMBL" id="LJCO01000008">
    <property type="protein sequence ID" value="KPV45440.1"/>
    <property type="molecule type" value="Genomic_DNA"/>
</dbReference>
<proteinExistence type="predicted"/>
<comment type="subcellular location">
    <subcellularLocation>
        <location evidence="1">Membrane</location>
        <topology evidence="1">Multi-pass membrane protein</topology>
    </subcellularLocation>
</comment>
<evidence type="ECO:0000256" key="4">
    <source>
        <dbReference type="ARBA" id="ARBA00023136"/>
    </source>
</evidence>
<dbReference type="GO" id="GO:0005886">
    <property type="term" value="C:plasma membrane"/>
    <property type="evidence" value="ECO:0007669"/>
    <property type="project" value="TreeGrafter"/>
</dbReference>
<evidence type="ECO:0000256" key="1">
    <source>
        <dbReference type="ARBA" id="ARBA00004141"/>
    </source>
</evidence>
<feature type="domain" description="NfeD-like C-terminal" evidence="6">
    <location>
        <begin position="81"/>
        <end position="137"/>
    </location>
</feature>
<comment type="caution">
    <text evidence="7">The sequence shown here is derived from an EMBL/GenBank/DDBJ whole genome shotgun (WGS) entry which is preliminary data.</text>
</comment>
<dbReference type="PANTHER" id="PTHR33507">
    <property type="entry name" value="INNER MEMBRANE PROTEIN YBBJ"/>
    <property type="match status" value="1"/>
</dbReference>
<dbReference type="Pfam" id="PF01957">
    <property type="entry name" value="NfeD"/>
    <property type="match status" value="1"/>
</dbReference>
<dbReference type="InterPro" id="IPR002810">
    <property type="entry name" value="NfeD-like_C"/>
</dbReference>
<evidence type="ECO:0000313" key="8">
    <source>
        <dbReference type="Proteomes" id="UP000050482"/>
    </source>
</evidence>
<dbReference type="InterPro" id="IPR012340">
    <property type="entry name" value="NA-bd_OB-fold"/>
</dbReference>
<dbReference type="STRING" id="471514.AN477_00200"/>
<evidence type="ECO:0000256" key="3">
    <source>
        <dbReference type="ARBA" id="ARBA00022989"/>
    </source>
</evidence>
<dbReference type="OrthoDB" id="894082at2"/>
<dbReference type="PATRIC" id="fig|471514.4.peg.4"/>